<accession>A0A7W6G4J6</accession>
<dbReference type="SUPFAM" id="SSF52096">
    <property type="entry name" value="ClpP/crotonase"/>
    <property type="match status" value="1"/>
</dbReference>
<dbReference type="GO" id="GO:0004252">
    <property type="term" value="F:serine-type endopeptidase activity"/>
    <property type="evidence" value="ECO:0007669"/>
    <property type="project" value="UniProtKB-UniRule"/>
</dbReference>
<dbReference type="NCBIfam" id="NF001368">
    <property type="entry name" value="PRK00277.1"/>
    <property type="match status" value="1"/>
</dbReference>
<evidence type="ECO:0000313" key="13">
    <source>
        <dbReference type="Proteomes" id="UP000548867"/>
    </source>
</evidence>
<comment type="function">
    <text evidence="6 10">Cleaves peptides in various proteins in a process that requires ATP hydrolysis. Has a chymotrypsin-like activity. Plays a major role in the degradation of misfolded proteins.</text>
</comment>
<dbReference type="PROSITE" id="PS00382">
    <property type="entry name" value="CLP_PROTEASE_HIS"/>
    <property type="match status" value="1"/>
</dbReference>
<dbReference type="GO" id="GO:0051117">
    <property type="term" value="F:ATPase binding"/>
    <property type="evidence" value="ECO:0007669"/>
    <property type="project" value="TreeGrafter"/>
</dbReference>
<dbReference type="CDD" id="cd07017">
    <property type="entry name" value="S14_ClpP_2"/>
    <property type="match status" value="1"/>
</dbReference>
<dbReference type="HAMAP" id="MF_00444">
    <property type="entry name" value="ClpP"/>
    <property type="match status" value="1"/>
</dbReference>
<dbReference type="PANTHER" id="PTHR10381">
    <property type="entry name" value="ATP-DEPENDENT CLP PROTEASE PROTEOLYTIC SUBUNIT"/>
    <property type="match status" value="1"/>
</dbReference>
<evidence type="ECO:0000256" key="9">
    <source>
        <dbReference type="RuleBase" id="RU000549"/>
    </source>
</evidence>
<dbReference type="EC" id="3.4.21.92" evidence="6 9"/>
<dbReference type="RefSeq" id="WP_183621875.1">
    <property type="nucleotide sequence ID" value="NZ_JACIDX010000001.1"/>
</dbReference>
<proteinExistence type="inferred from homology"/>
<dbReference type="PRINTS" id="PR00127">
    <property type="entry name" value="CLPPROTEASEP"/>
</dbReference>
<dbReference type="InterPro" id="IPR001907">
    <property type="entry name" value="ClpP"/>
</dbReference>
<dbReference type="FunFam" id="3.90.226.10:FF:000001">
    <property type="entry name" value="ATP-dependent Clp protease proteolytic subunit"/>
    <property type="match status" value="1"/>
</dbReference>
<dbReference type="InterPro" id="IPR029045">
    <property type="entry name" value="ClpP/crotonase-like_dom_sf"/>
</dbReference>
<keyword evidence="13" id="KW-1185">Reference proteome</keyword>
<dbReference type="NCBIfam" id="NF009205">
    <property type="entry name" value="PRK12553.1"/>
    <property type="match status" value="1"/>
</dbReference>
<feature type="active site" evidence="7">
    <location>
        <position position="118"/>
    </location>
</feature>
<dbReference type="InterPro" id="IPR033135">
    <property type="entry name" value="ClpP_His_AS"/>
</dbReference>
<dbReference type="NCBIfam" id="TIGR00493">
    <property type="entry name" value="clpP"/>
    <property type="match status" value="1"/>
</dbReference>
<evidence type="ECO:0000256" key="2">
    <source>
        <dbReference type="ARBA" id="ARBA00022670"/>
    </source>
</evidence>
<feature type="active site" description="Nucleophile" evidence="6">
    <location>
        <position position="118"/>
    </location>
</feature>
<dbReference type="Gene3D" id="3.90.226.10">
    <property type="entry name" value="2-enoyl-CoA Hydratase, Chain A, domain 1"/>
    <property type="match status" value="1"/>
</dbReference>
<keyword evidence="2 6" id="KW-0645">Protease</keyword>
<comment type="subcellular location">
    <subcellularLocation>
        <location evidence="6">Cytoplasm</location>
    </subcellularLocation>
</comment>
<dbReference type="InterPro" id="IPR023562">
    <property type="entry name" value="ClpP/TepA"/>
</dbReference>
<dbReference type="GO" id="GO:0004176">
    <property type="term" value="F:ATP-dependent peptidase activity"/>
    <property type="evidence" value="ECO:0007669"/>
    <property type="project" value="InterPro"/>
</dbReference>
<evidence type="ECO:0000256" key="1">
    <source>
        <dbReference type="ARBA" id="ARBA00007039"/>
    </source>
</evidence>
<evidence type="ECO:0000256" key="3">
    <source>
        <dbReference type="ARBA" id="ARBA00022801"/>
    </source>
</evidence>
<sequence length="221" mass="24220">MIDLFGRNDAQGKFSVDPVTGALIPVVVEQSSRGERSFDIYSRLLRERIIFVTGQIEDHMASVIVAQLLFLESENPSKDISMYINSPGGVVTAGLSIYDTMQYIKPKVSTVCIGQACSMGSFLLAAGEPGQRIALPNARIMIHQPSGGAQGMASDIEIQAREILRIRARMNNLYVKFTGKSLEEIEAAMDRDTFLEADEALKFGLIDKVFERRPDADGATA</sequence>
<evidence type="ECO:0000313" key="12">
    <source>
        <dbReference type="EMBL" id="MBB3953306.1"/>
    </source>
</evidence>
<dbReference type="EMBL" id="JACIDX010000001">
    <property type="protein sequence ID" value="MBB3953306.1"/>
    <property type="molecule type" value="Genomic_DNA"/>
</dbReference>
<protein>
    <recommendedName>
        <fullName evidence="6 11">ATP-dependent Clp protease proteolytic subunit</fullName>
        <ecNumber evidence="6 9">3.4.21.92</ecNumber>
    </recommendedName>
    <alternativeName>
        <fullName evidence="6">Endopeptidase Clp</fullName>
    </alternativeName>
</protein>
<name>A0A7W6G4J6_9SPHN</name>
<keyword evidence="3 6" id="KW-0378">Hydrolase</keyword>
<evidence type="ECO:0000256" key="6">
    <source>
        <dbReference type="HAMAP-Rule" id="MF_00444"/>
    </source>
</evidence>
<comment type="caution">
    <text evidence="12">The sequence shown here is derived from an EMBL/GenBank/DDBJ whole genome shotgun (WGS) entry which is preliminary data.</text>
</comment>
<comment type="catalytic activity">
    <reaction evidence="5 6 8">
        <text>Hydrolysis of proteins to small peptides in the presence of ATP and magnesium. alpha-casein is the usual test substrate. In the absence of ATP, only oligopeptides shorter than five residues are hydrolyzed (such as succinyl-Leu-Tyr-|-NHMec, and Leu-Tyr-Leu-|-Tyr-Trp, in which cleavage of the -Tyr-|-Leu- and -Tyr-|-Trp bonds also occurs).</text>
        <dbReference type="EC" id="3.4.21.92"/>
    </reaction>
</comment>
<evidence type="ECO:0000256" key="7">
    <source>
        <dbReference type="PROSITE-ProRule" id="PRU10085"/>
    </source>
</evidence>
<dbReference type="GO" id="GO:0006515">
    <property type="term" value="P:protein quality control for misfolded or incompletely synthesized proteins"/>
    <property type="evidence" value="ECO:0007669"/>
    <property type="project" value="TreeGrafter"/>
</dbReference>
<feature type="active site" evidence="6 8">
    <location>
        <position position="143"/>
    </location>
</feature>
<dbReference type="Proteomes" id="UP000548867">
    <property type="component" value="Unassembled WGS sequence"/>
</dbReference>
<evidence type="ECO:0000256" key="8">
    <source>
        <dbReference type="PROSITE-ProRule" id="PRU10086"/>
    </source>
</evidence>
<dbReference type="Pfam" id="PF00574">
    <property type="entry name" value="CLP_protease"/>
    <property type="match status" value="1"/>
</dbReference>
<evidence type="ECO:0000256" key="4">
    <source>
        <dbReference type="ARBA" id="ARBA00022825"/>
    </source>
</evidence>
<evidence type="ECO:0000256" key="5">
    <source>
        <dbReference type="ARBA" id="ARBA00034021"/>
    </source>
</evidence>
<dbReference type="InterPro" id="IPR018215">
    <property type="entry name" value="ClpP_Ser_AS"/>
</dbReference>
<dbReference type="GO" id="GO:0009368">
    <property type="term" value="C:endopeptidase Clp complex"/>
    <property type="evidence" value="ECO:0007669"/>
    <property type="project" value="TreeGrafter"/>
</dbReference>
<reference evidence="12 13" key="1">
    <citation type="submission" date="2020-08" db="EMBL/GenBank/DDBJ databases">
        <title>Genomic Encyclopedia of Type Strains, Phase IV (KMG-IV): sequencing the most valuable type-strain genomes for metagenomic binning, comparative biology and taxonomic classification.</title>
        <authorList>
            <person name="Goeker M."/>
        </authorList>
    </citation>
    <scope>NUCLEOTIDE SEQUENCE [LARGE SCALE GENOMIC DNA]</scope>
    <source>
        <strain evidence="12 13">DSM 27057</strain>
    </source>
</reference>
<dbReference type="PANTHER" id="PTHR10381:SF11">
    <property type="entry name" value="ATP-DEPENDENT CLP PROTEASE PROTEOLYTIC SUBUNIT, MITOCHONDRIAL"/>
    <property type="match status" value="1"/>
</dbReference>
<gene>
    <name evidence="6" type="primary">clpP</name>
    <name evidence="12" type="ORF">GGR38_000218</name>
</gene>
<evidence type="ECO:0000256" key="11">
    <source>
        <dbReference type="RuleBase" id="RU003567"/>
    </source>
</evidence>
<dbReference type="AlphaFoldDB" id="A0A7W6G4J6"/>
<dbReference type="GO" id="GO:0005737">
    <property type="term" value="C:cytoplasm"/>
    <property type="evidence" value="ECO:0007669"/>
    <property type="project" value="UniProtKB-SubCell"/>
</dbReference>
<dbReference type="PROSITE" id="PS00381">
    <property type="entry name" value="CLP_PROTEASE_SER"/>
    <property type="match status" value="1"/>
</dbReference>
<keyword evidence="6" id="KW-0963">Cytoplasm</keyword>
<evidence type="ECO:0000256" key="10">
    <source>
        <dbReference type="RuleBase" id="RU000550"/>
    </source>
</evidence>
<comment type="subunit">
    <text evidence="6">Fourteen ClpP subunits assemble into 2 heptameric rings which stack back to back to give a disk-like structure with a central cavity, resembling the structure of eukaryotic proteasomes.</text>
</comment>
<comment type="similarity">
    <text evidence="1 6 11">Belongs to the peptidase S14 family.</text>
</comment>
<keyword evidence="4 6" id="KW-0720">Serine protease</keyword>
<organism evidence="12 13">
    <name type="scientific">Novosphingobium sediminicola</name>
    <dbReference type="NCBI Taxonomy" id="563162"/>
    <lineage>
        <taxon>Bacteria</taxon>
        <taxon>Pseudomonadati</taxon>
        <taxon>Pseudomonadota</taxon>
        <taxon>Alphaproteobacteria</taxon>
        <taxon>Sphingomonadales</taxon>
        <taxon>Sphingomonadaceae</taxon>
        <taxon>Novosphingobium</taxon>
    </lineage>
</organism>